<dbReference type="Proteomes" id="UP000828390">
    <property type="component" value="Unassembled WGS sequence"/>
</dbReference>
<dbReference type="EMBL" id="JAIWYP010000003">
    <property type="protein sequence ID" value="KAH3851541.1"/>
    <property type="molecule type" value="Genomic_DNA"/>
</dbReference>
<keyword evidence="2" id="KW-1185">Reference proteome</keyword>
<sequence>MRNGSKSVTEGSVLLASMTLTPGTSNLIKRYRSMQGTYMPNIKAIGKVLKAL</sequence>
<comment type="caution">
    <text evidence="1">The sequence shown here is derived from an EMBL/GenBank/DDBJ whole genome shotgun (WGS) entry which is preliminary data.</text>
</comment>
<evidence type="ECO:0000313" key="2">
    <source>
        <dbReference type="Proteomes" id="UP000828390"/>
    </source>
</evidence>
<organism evidence="1 2">
    <name type="scientific">Dreissena polymorpha</name>
    <name type="common">Zebra mussel</name>
    <name type="synonym">Mytilus polymorpha</name>
    <dbReference type="NCBI Taxonomy" id="45954"/>
    <lineage>
        <taxon>Eukaryota</taxon>
        <taxon>Metazoa</taxon>
        <taxon>Spiralia</taxon>
        <taxon>Lophotrochozoa</taxon>
        <taxon>Mollusca</taxon>
        <taxon>Bivalvia</taxon>
        <taxon>Autobranchia</taxon>
        <taxon>Heteroconchia</taxon>
        <taxon>Euheterodonta</taxon>
        <taxon>Imparidentia</taxon>
        <taxon>Neoheterodontei</taxon>
        <taxon>Myida</taxon>
        <taxon>Dreissenoidea</taxon>
        <taxon>Dreissenidae</taxon>
        <taxon>Dreissena</taxon>
    </lineage>
</organism>
<reference evidence="1" key="2">
    <citation type="submission" date="2020-11" db="EMBL/GenBank/DDBJ databases">
        <authorList>
            <person name="McCartney M.A."/>
            <person name="Auch B."/>
            <person name="Kono T."/>
            <person name="Mallez S."/>
            <person name="Becker A."/>
            <person name="Gohl D.M."/>
            <person name="Silverstein K.A.T."/>
            <person name="Koren S."/>
            <person name="Bechman K.B."/>
            <person name="Herman A."/>
            <person name="Abrahante J.E."/>
            <person name="Garbe J."/>
        </authorList>
    </citation>
    <scope>NUCLEOTIDE SEQUENCE</scope>
    <source>
        <strain evidence="1">Duluth1</strain>
        <tissue evidence="1">Whole animal</tissue>
    </source>
</reference>
<evidence type="ECO:0000313" key="1">
    <source>
        <dbReference type="EMBL" id="KAH3851541.1"/>
    </source>
</evidence>
<protein>
    <submittedName>
        <fullName evidence="1">Uncharacterized protein</fullName>
    </submittedName>
</protein>
<reference evidence="1" key="1">
    <citation type="journal article" date="2019" name="bioRxiv">
        <title>The Genome of the Zebra Mussel, Dreissena polymorpha: A Resource for Invasive Species Research.</title>
        <authorList>
            <person name="McCartney M.A."/>
            <person name="Auch B."/>
            <person name="Kono T."/>
            <person name="Mallez S."/>
            <person name="Zhang Y."/>
            <person name="Obille A."/>
            <person name="Becker A."/>
            <person name="Abrahante J.E."/>
            <person name="Garbe J."/>
            <person name="Badalamenti J.P."/>
            <person name="Herman A."/>
            <person name="Mangelson H."/>
            <person name="Liachko I."/>
            <person name="Sullivan S."/>
            <person name="Sone E.D."/>
            <person name="Koren S."/>
            <person name="Silverstein K.A.T."/>
            <person name="Beckman K.B."/>
            <person name="Gohl D.M."/>
        </authorList>
    </citation>
    <scope>NUCLEOTIDE SEQUENCE</scope>
    <source>
        <strain evidence="1">Duluth1</strain>
        <tissue evidence="1">Whole animal</tissue>
    </source>
</reference>
<gene>
    <name evidence="1" type="ORF">DPMN_094023</name>
</gene>
<accession>A0A9D4L4P2</accession>
<dbReference type="AlphaFoldDB" id="A0A9D4L4P2"/>
<proteinExistence type="predicted"/>
<name>A0A9D4L4P2_DREPO</name>